<reference evidence="3" key="2">
    <citation type="submission" date="2020-02" db="EMBL/GenBank/DDBJ databases">
        <title>Esox lucius (northern pike) genome, fEsoLuc1, primary haplotype.</title>
        <authorList>
            <person name="Myers G."/>
            <person name="Karagic N."/>
            <person name="Meyer A."/>
            <person name="Pippel M."/>
            <person name="Reichard M."/>
            <person name="Winkler S."/>
            <person name="Tracey A."/>
            <person name="Sims Y."/>
            <person name="Howe K."/>
            <person name="Rhie A."/>
            <person name="Formenti G."/>
            <person name="Durbin R."/>
            <person name="Fedrigo O."/>
            <person name="Jarvis E.D."/>
        </authorList>
    </citation>
    <scope>NUCLEOTIDE SEQUENCE [LARGE SCALE GENOMIC DNA]</scope>
</reference>
<reference evidence="4" key="1">
    <citation type="journal article" date="2014" name="PLoS ONE">
        <title>The genome and linkage map of the northern pike (Esox lucius): conserved synteny revealed between the salmonid sister group and the Neoteleostei.</title>
        <authorList>
            <person name="Rondeau E.B."/>
            <person name="Minkley D.R."/>
            <person name="Leong J.S."/>
            <person name="Messmer A.M."/>
            <person name="Jantzen J.R."/>
            <person name="von Schalburg K.R."/>
            <person name="Lemon C."/>
            <person name="Bird N.H."/>
            <person name="Koop B.F."/>
        </authorList>
    </citation>
    <scope>NUCLEOTIDE SEQUENCE</scope>
</reference>
<dbReference type="Proteomes" id="UP000265140">
    <property type="component" value="Chromosome 16"/>
</dbReference>
<dbReference type="Gene3D" id="3.10.20.90">
    <property type="entry name" value="Phosphatidylinositol 3-kinase Catalytic Subunit, Chain A, domain 1"/>
    <property type="match status" value="1"/>
</dbReference>
<proteinExistence type="predicted"/>
<dbReference type="Bgee" id="ENSELUG00000019835">
    <property type="expression patterns" value="Expressed in liver and 14 other cell types or tissues"/>
</dbReference>
<feature type="compositionally biased region" description="Polar residues" evidence="1">
    <location>
        <begin position="360"/>
        <end position="386"/>
    </location>
</feature>
<name>A0A3P9AG45_ESOLU</name>
<dbReference type="PANTHER" id="PTHR21557">
    <property type="entry name" value="CORDON-BLEU"/>
    <property type="match status" value="1"/>
</dbReference>
<feature type="region of interest" description="Disordered" evidence="1">
    <location>
        <begin position="674"/>
        <end position="701"/>
    </location>
</feature>
<gene>
    <name evidence="3" type="primary">COBLL1</name>
</gene>
<protein>
    <recommendedName>
        <fullName evidence="2">Cordon-bleu ubiquitin-like domain-containing protein</fullName>
    </recommendedName>
</protein>
<dbReference type="InterPro" id="IPR039895">
    <property type="entry name" value="COBL-like"/>
</dbReference>
<feature type="compositionally biased region" description="Polar residues" evidence="1">
    <location>
        <begin position="616"/>
        <end position="628"/>
    </location>
</feature>
<feature type="compositionally biased region" description="Basic and acidic residues" evidence="1">
    <location>
        <begin position="280"/>
        <end position="293"/>
    </location>
</feature>
<evidence type="ECO:0000259" key="2">
    <source>
        <dbReference type="Pfam" id="PF09469"/>
    </source>
</evidence>
<feature type="compositionally biased region" description="Low complexity" evidence="1">
    <location>
        <begin position="975"/>
        <end position="1016"/>
    </location>
</feature>
<feature type="region of interest" description="Disordered" evidence="1">
    <location>
        <begin position="566"/>
        <end position="645"/>
    </location>
</feature>
<evidence type="ECO:0000256" key="1">
    <source>
        <dbReference type="SAM" id="MobiDB-lite"/>
    </source>
</evidence>
<keyword evidence="4" id="KW-1185">Reference proteome</keyword>
<reference evidence="3" key="4">
    <citation type="submission" date="2025-09" db="UniProtKB">
        <authorList>
            <consortium name="Ensembl"/>
        </authorList>
    </citation>
    <scope>IDENTIFICATION</scope>
</reference>
<feature type="compositionally biased region" description="Low complexity" evidence="1">
    <location>
        <begin position="260"/>
        <end position="272"/>
    </location>
</feature>
<feature type="compositionally biased region" description="Polar residues" evidence="1">
    <location>
        <begin position="675"/>
        <end position="692"/>
    </location>
</feature>
<feature type="region of interest" description="Disordered" evidence="1">
    <location>
        <begin position="1"/>
        <end position="64"/>
    </location>
</feature>
<accession>A0A3P9AG45</accession>
<evidence type="ECO:0000313" key="3">
    <source>
        <dbReference type="Ensembl" id="ENSELUP00000039655.3"/>
    </source>
</evidence>
<feature type="region of interest" description="Disordered" evidence="1">
    <location>
        <begin position="257"/>
        <end position="431"/>
    </location>
</feature>
<dbReference type="GO" id="GO:0003785">
    <property type="term" value="F:actin monomer binding"/>
    <property type="evidence" value="ECO:0007669"/>
    <property type="project" value="InterPro"/>
</dbReference>
<dbReference type="Pfam" id="PF09469">
    <property type="entry name" value="Cobl"/>
    <property type="match status" value="1"/>
</dbReference>
<feature type="compositionally biased region" description="Basic and acidic residues" evidence="1">
    <location>
        <begin position="1069"/>
        <end position="1081"/>
    </location>
</feature>
<feature type="region of interest" description="Disordered" evidence="1">
    <location>
        <begin position="479"/>
        <end position="521"/>
    </location>
</feature>
<feature type="region of interest" description="Disordered" evidence="1">
    <location>
        <begin position="911"/>
        <end position="1094"/>
    </location>
</feature>
<dbReference type="AlphaFoldDB" id="A0A3P9AG45"/>
<dbReference type="InterPro" id="IPR019025">
    <property type="entry name" value="Cordon-bleu_ubiquitin_domain"/>
</dbReference>
<dbReference type="GeneTree" id="ENSGT00530000063608"/>
<sequence length="1094" mass="117055">MKVDSCTEGQGHSCPRDFVKPMQLDMDENGSQGTPRRRLSGSRVSTKSKAPSPPVPLKGLDSAGLSQRHSVAGYPLMAMDQKENLLDEDLTLVVVLPGGVEKMTTVHGSKPMMDLLVMLCAKYHLNPSGHTIELVTTNRNHIKFKPNALIGTLEAERILLKPKGIDDKNKKPGHQMPEATVRLVINYKKTQKTILRVSPRVPLEDLLPAICEKCEFDQQSTVLLRDAQSEDPLDLTCTLNDFAIREVYARDSKAMYSADTPVSPTTPTTPTPLGYSDTIPRSKDKIQKEKENKGLFSLFRRSKKKSEQGRTASAPASPVFPNKPRPLSMSSISAHSSTFNCSTMQSDTPKKRRAPLPPMQGSQSCPSNLSHRQRPISASESETQMDGDQMAGLSRSSESSLKRTKRKAPPPPSSPGVLVQDEPSLDGDGQPLNTLEEIVEQEETTASVVLDSTSDDYGDDSSLNLSADISLDSKIIEAGSPHLDAPDAKMDTSQPSESRDTAGEDQSCDLSSDGKLVKSTLNNTDCPHPMLRAEMDTSEHAEAGSKIPPCKAVEMGVQTCLPCEDSATQDRVKDQISTASSPTISPPPAQWGQTESQEADPLGTNLSRGQHPAAASSPSEDAQVQTDLTPPCLVSPPQQQEVPLPAKAFSFGPVSQKRDMATSTELIPADPTEAKFSSASVAPQCQKSTQSAPAPPKPSNELTRDYIPKVGMTTYTIVPQKTLEKLRYFEVALTLESPLVAKGKEVDIGSIGLQDCSSQAGLLQVTAEPKPLQSSIPREYPQPINSTATTVITTNTNTTTASESTVNGNEIEPVNSPSTPTTKLPVGDVQIPPPPSGDQAGSTAEVKERRIPPAIKPKPGSFRLPQHKRTPGYYVTSAAVKSLSTSPGQREAPGSLVTATGAAATQVLQPVEEGSFPPPPPPVHWESETSEGADVVAVELGPEERGNRRGLSPGSSPTGPPLSPGLTLEKLRGFTTPKPYTPTTPSRFAQAVSSAVRRSQSLSSGSTSPSPLSPTFNPITSRFSLVDPKGPQGPKDREEDNGLELQAEGNLNGGLARDNMTVQMAGHNDSSEQRTCGEKLKRNGATGTEPDVFP</sequence>
<evidence type="ECO:0000313" key="4">
    <source>
        <dbReference type="Proteomes" id="UP000265140"/>
    </source>
</evidence>
<dbReference type="PANTHER" id="PTHR21557:SF2">
    <property type="entry name" value="CORDON-BLEU PROTEIN-LIKE 1"/>
    <property type="match status" value="1"/>
</dbReference>
<organism evidence="3 4">
    <name type="scientific">Esox lucius</name>
    <name type="common">Northern pike</name>
    <dbReference type="NCBI Taxonomy" id="8010"/>
    <lineage>
        <taxon>Eukaryota</taxon>
        <taxon>Metazoa</taxon>
        <taxon>Chordata</taxon>
        <taxon>Craniata</taxon>
        <taxon>Vertebrata</taxon>
        <taxon>Euteleostomi</taxon>
        <taxon>Actinopterygii</taxon>
        <taxon>Neopterygii</taxon>
        <taxon>Teleostei</taxon>
        <taxon>Protacanthopterygii</taxon>
        <taxon>Esociformes</taxon>
        <taxon>Esocidae</taxon>
        <taxon>Esox</taxon>
    </lineage>
</organism>
<feature type="region of interest" description="Disordered" evidence="1">
    <location>
        <begin position="799"/>
        <end position="868"/>
    </location>
</feature>
<feature type="domain" description="Cordon-bleu ubiquitin-like" evidence="2">
    <location>
        <begin position="170"/>
        <end position="253"/>
    </location>
</feature>
<dbReference type="Ensembl" id="ENSELUT00000031093.3">
    <property type="protein sequence ID" value="ENSELUP00000039655.3"/>
    <property type="gene ID" value="ENSELUG00000019835.3"/>
</dbReference>
<feature type="compositionally biased region" description="Polar residues" evidence="1">
    <location>
        <begin position="328"/>
        <end position="347"/>
    </location>
</feature>
<reference evidence="3" key="3">
    <citation type="submission" date="2025-08" db="UniProtKB">
        <authorList>
            <consortium name="Ensembl"/>
        </authorList>
    </citation>
    <scope>IDENTIFICATION</scope>
</reference>